<dbReference type="OrthoDB" id="5421041at2759"/>
<accession>Q0CLP1</accession>
<evidence type="ECO:0000313" key="3">
    <source>
        <dbReference type="EMBL" id="EAU34462.1"/>
    </source>
</evidence>
<dbReference type="RefSeq" id="XP_001214571.1">
    <property type="nucleotide sequence ID" value="XM_001214571.1"/>
</dbReference>
<name>Q0CLP1_ASPTN</name>
<evidence type="ECO:0000313" key="4">
    <source>
        <dbReference type="Proteomes" id="UP000007963"/>
    </source>
</evidence>
<evidence type="ECO:0000256" key="2">
    <source>
        <dbReference type="SAM" id="MobiDB-lite"/>
    </source>
</evidence>
<dbReference type="Gene3D" id="1.10.287.1490">
    <property type="match status" value="1"/>
</dbReference>
<protein>
    <submittedName>
        <fullName evidence="3">Uncharacterized protein</fullName>
    </submittedName>
</protein>
<dbReference type="HOGENOM" id="CLU_990397_0_0_1"/>
<dbReference type="AlphaFoldDB" id="Q0CLP1"/>
<evidence type="ECO:0000256" key="1">
    <source>
        <dbReference type="SAM" id="Coils"/>
    </source>
</evidence>
<dbReference type="GeneID" id="4320645"/>
<dbReference type="OMA" id="WEYATNE"/>
<dbReference type="SUPFAM" id="SSF57997">
    <property type="entry name" value="Tropomyosin"/>
    <property type="match status" value="1"/>
</dbReference>
<keyword evidence="1" id="KW-0175">Coiled coil</keyword>
<feature type="compositionally biased region" description="Low complexity" evidence="2">
    <location>
        <begin position="1"/>
        <end position="16"/>
    </location>
</feature>
<reference evidence="4" key="1">
    <citation type="submission" date="2005-09" db="EMBL/GenBank/DDBJ databases">
        <title>Annotation of the Aspergillus terreus NIH2624 genome.</title>
        <authorList>
            <person name="Birren B.W."/>
            <person name="Lander E.S."/>
            <person name="Galagan J.E."/>
            <person name="Nusbaum C."/>
            <person name="Devon K."/>
            <person name="Henn M."/>
            <person name="Ma L.-J."/>
            <person name="Jaffe D.B."/>
            <person name="Butler J."/>
            <person name="Alvarez P."/>
            <person name="Gnerre S."/>
            <person name="Grabherr M."/>
            <person name="Kleber M."/>
            <person name="Mauceli E.W."/>
            <person name="Brockman W."/>
            <person name="Rounsley S."/>
            <person name="Young S.K."/>
            <person name="LaButti K."/>
            <person name="Pushparaj V."/>
            <person name="DeCaprio D."/>
            <person name="Crawford M."/>
            <person name="Koehrsen M."/>
            <person name="Engels R."/>
            <person name="Montgomery P."/>
            <person name="Pearson M."/>
            <person name="Howarth C."/>
            <person name="Larson L."/>
            <person name="Luoma S."/>
            <person name="White J."/>
            <person name="Alvarado L."/>
            <person name="Kodira C.D."/>
            <person name="Zeng Q."/>
            <person name="Oleary S."/>
            <person name="Yandava C."/>
            <person name="Denning D.W."/>
            <person name="Nierman W.C."/>
            <person name="Milne T."/>
            <person name="Madden K."/>
        </authorList>
    </citation>
    <scope>NUCLEOTIDE SEQUENCE [LARGE SCALE GENOMIC DNA]</scope>
    <source>
        <strain evidence="4">NIH 2624 / FGSC A1156</strain>
    </source>
</reference>
<gene>
    <name evidence="3" type="ORF">ATEG_05393</name>
</gene>
<feature type="coiled-coil region" evidence="1">
    <location>
        <begin position="156"/>
        <end position="190"/>
    </location>
</feature>
<feature type="coiled-coil region" evidence="1">
    <location>
        <begin position="51"/>
        <end position="127"/>
    </location>
</feature>
<dbReference type="Proteomes" id="UP000007963">
    <property type="component" value="Unassembled WGS sequence"/>
</dbReference>
<organism evidence="3 4">
    <name type="scientific">Aspergillus terreus (strain NIH 2624 / FGSC A1156)</name>
    <dbReference type="NCBI Taxonomy" id="341663"/>
    <lineage>
        <taxon>Eukaryota</taxon>
        <taxon>Fungi</taxon>
        <taxon>Dikarya</taxon>
        <taxon>Ascomycota</taxon>
        <taxon>Pezizomycotina</taxon>
        <taxon>Eurotiomycetes</taxon>
        <taxon>Eurotiomycetidae</taxon>
        <taxon>Eurotiales</taxon>
        <taxon>Aspergillaceae</taxon>
        <taxon>Aspergillus</taxon>
        <taxon>Aspergillus subgen. Circumdati</taxon>
    </lineage>
</organism>
<sequence>MAPALLPSSPALAQSSTSRLPQTSMQDGSSYDSQMAQNPSFLAGLQVINDKMQLQERLQRKQAAFEEVMEINNKEKEAHSRTKEEVQSLKNDIKEKDKAIDKQTEQIKSLQSQAASLQSKYEDERHKVADAHGEIGGLLQQIASKDSKIDELKSAGSQLRERYTASKDKIKQLQAENSDLDQRLRAATDRVRELEGFATGFIELDENHLIDGYAMLWEYATNEVYSQLEADLDSKVLRCSVGRAETLRPCYSAPHPSPIFQLSCGETYAPRHDFGHAIEGN</sequence>
<feature type="region of interest" description="Disordered" evidence="2">
    <location>
        <begin position="1"/>
        <end position="36"/>
    </location>
</feature>
<dbReference type="EMBL" id="CH476600">
    <property type="protein sequence ID" value="EAU34462.1"/>
    <property type="molecule type" value="Genomic_DNA"/>
</dbReference>
<proteinExistence type="predicted"/>
<dbReference type="VEuPathDB" id="FungiDB:ATEG_05393"/>
<feature type="compositionally biased region" description="Polar residues" evidence="2">
    <location>
        <begin position="17"/>
        <end position="36"/>
    </location>
</feature>